<dbReference type="Proteomes" id="UP000821866">
    <property type="component" value="Chromosome 4"/>
</dbReference>
<sequence>MRLVAARRAAWTPRMCGHHRPTDTLTTTLSVNTRRHDNGACAESDEETQLHEPFIDDIFSDCSDCSENDGDTEASNKSEEALPTFLDESELLAADFALLDSHTLPGSTTSRAAAVVMIMAFATTHGLSWVALGDPLSLIDGLFGFKGNTLPRTKHLFRKMWSSKTRSLVKHFFYCDVCGSLLNSQTGASTMRCPTCSVDRDVSALKAKGHFFIILDLKEQVKTLIARSKDDRFKLLIQLNEGSNKTSGALDDITDGAILRKLRRSGTFGSVDLTLTFNTDGSPIFKSSTSSIWPIQFLINELPPECRMKNCLVAGLWFGRHPDMSLFMGKFVQEVNNFGHLI</sequence>
<organism evidence="1 2">
    <name type="scientific">Rhipicephalus microplus</name>
    <name type="common">Cattle tick</name>
    <name type="synonym">Boophilus microplus</name>
    <dbReference type="NCBI Taxonomy" id="6941"/>
    <lineage>
        <taxon>Eukaryota</taxon>
        <taxon>Metazoa</taxon>
        <taxon>Ecdysozoa</taxon>
        <taxon>Arthropoda</taxon>
        <taxon>Chelicerata</taxon>
        <taxon>Arachnida</taxon>
        <taxon>Acari</taxon>
        <taxon>Parasitiformes</taxon>
        <taxon>Ixodida</taxon>
        <taxon>Ixodoidea</taxon>
        <taxon>Ixodidae</taxon>
        <taxon>Rhipicephalinae</taxon>
        <taxon>Rhipicephalus</taxon>
        <taxon>Boophilus</taxon>
    </lineage>
</organism>
<reference evidence="1" key="1">
    <citation type="journal article" date="2020" name="Cell">
        <title>Large-Scale Comparative Analyses of Tick Genomes Elucidate Their Genetic Diversity and Vector Capacities.</title>
        <authorList>
            <consortium name="Tick Genome and Microbiome Consortium (TIGMIC)"/>
            <person name="Jia N."/>
            <person name="Wang J."/>
            <person name="Shi W."/>
            <person name="Du L."/>
            <person name="Sun Y."/>
            <person name="Zhan W."/>
            <person name="Jiang J.F."/>
            <person name="Wang Q."/>
            <person name="Zhang B."/>
            <person name="Ji P."/>
            <person name="Bell-Sakyi L."/>
            <person name="Cui X.M."/>
            <person name="Yuan T.T."/>
            <person name="Jiang B.G."/>
            <person name="Yang W.F."/>
            <person name="Lam T.T."/>
            <person name="Chang Q.C."/>
            <person name="Ding S.J."/>
            <person name="Wang X.J."/>
            <person name="Zhu J.G."/>
            <person name="Ruan X.D."/>
            <person name="Zhao L."/>
            <person name="Wei J.T."/>
            <person name="Ye R.Z."/>
            <person name="Que T.C."/>
            <person name="Du C.H."/>
            <person name="Zhou Y.H."/>
            <person name="Cheng J.X."/>
            <person name="Dai P.F."/>
            <person name="Guo W.B."/>
            <person name="Han X.H."/>
            <person name="Huang E.J."/>
            <person name="Li L.F."/>
            <person name="Wei W."/>
            <person name="Gao Y.C."/>
            <person name="Liu J.Z."/>
            <person name="Shao H.Z."/>
            <person name="Wang X."/>
            <person name="Wang C.C."/>
            <person name="Yang T.C."/>
            <person name="Huo Q.B."/>
            <person name="Li W."/>
            <person name="Chen H.Y."/>
            <person name="Chen S.E."/>
            <person name="Zhou L.G."/>
            <person name="Ni X.B."/>
            <person name="Tian J.H."/>
            <person name="Sheng Y."/>
            <person name="Liu T."/>
            <person name="Pan Y.S."/>
            <person name="Xia L.Y."/>
            <person name="Li J."/>
            <person name="Zhao F."/>
            <person name="Cao W.C."/>
        </authorList>
    </citation>
    <scope>NUCLEOTIDE SEQUENCE</scope>
    <source>
        <strain evidence="1">Rmic-2018</strain>
    </source>
</reference>
<name>A0A9J6E0L6_RHIMP</name>
<dbReference type="VEuPathDB" id="VectorBase:LOC119183458"/>
<evidence type="ECO:0000313" key="1">
    <source>
        <dbReference type="EMBL" id="KAH8027789.1"/>
    </source>
</evidence>
<protein>
    <submittedName>
        <fullName evidence="1">Uncharacterized protein</fullName>
    </submittedName>
</protein>
<reference evidence="1" key="2">
    <citation type="submission" date="2021-09" db="EMBL/GenBank/DDBJ databases">
        <authorList>
            <person name="Jia N."/>
            <person name="Wang J."/>
            <person name="Shi W."/>
            <person name="Du L."/>
            <person name="Sun Y."/>
            <person name="Zhan W."/>
            <person name="Jiang J."/>
            <person name="Wang Q."/>
            <person name="Zhang B."/>
            <person name="Ji P."/>
            <person name="Sakyi L.B."/>
            <person name="Cui X."/>
            <person name="Yuan T."/>
            <person name="Jiang B."/>
            <person name="Yang W."/>
            <person name="Lam T.T.-Y."/>
            <person name="Chang Q."/>
            <person name="Ding S."/>
            <person name="Wang X."/>
            <person name="Zhu J."/>
            <person name="Ruan X."/>
            <person name="Zhao L."/>
            <person name="Wei J."/>
            <person name="Que T."/>
            <person name="Du C."/>
            <person name="Cheng J."/>
            <person name="Dai P."/>
            <person name="Han X."/>
            <person name="Huang E."/>
            <person name="Gao Y."/>
            <person name="Liu J."/>
            <person name="Shao H."/>
            <person name="Ye R."/>
            <person name="Li L."/>
            <person name="Wei W."/>
            <person name="Wang X."/>
            <person name="Wang C."/>
            <person name="Huo Q."/>
            <person name="Li W."/>
            <person name="Guo W."/>
            <person name="Chen H."/>
            <person name="Chen S."/>
            <person name="Zhou L."/>
            <person name="Zhou L."/>
            <person name="Ni X."/>
            <person name="Tian J."/>
            <person name="Zhou Y."/>
            <person name="Sheng Y."/>
            <person name="Liu T."/>
            <person name="Pan Y."/>
            <person name="Xia L."/>
            <person name="Li J."/>
            <person name="Zhao F."/>
            <person name="Cao W."/>
        </authorList>
    </citation>
    <scope>NUCLEOTIDE SEQUENCE</scope>
    <source>
        <strain evidence="1">Rmic-2018</strain>
        <tissue evidence="1">Larvae</tissue>
    </source>
</reference>
<gene>
    <name evidence="1" type="ORF">HPB51_010303</name>
</gene>
<evidence type="ECO:0000313" key="2">
    <source>
        <dbReference type="Proteomes" id="UP000821866"/>
    </source>
</evidence>
<keyword evidence="2" id="KW-1185">Reference proteome</keyword>
<dbReference type="EMBL" id="JABSTU010000006">
    <property type="protein sequence ID" value="KAH8027789.1"/>
    <property type="molecule type" value="Genomic_DNA"/>
</dbReference>
<proteinExistence type="predicted"/>
<dbReference type="AlphaFoldDB" id="A0A9J6E0L6"/>
<comment type="caution">
    <text evidence="1">The sequence shown here is derived from an EMBL/GenBank/DDBJ whole genome shotgun (WGS) entry which is preliminary data.</text>
</comment>
<accession>A0A9J6E0L6</accession>